<evidence type="ECO:0000256" key="3">
    <source>
        <dbReference type="ARBA" id="ARBA00023284"/>
    </source>
</evidence>
<evidence type="ECO:0000313" key="8">
    <source>
        <dbReference type="EMBL" id="EFJ18173.1"/>
    </source>
</evidence>
<evidence type="ECO:0000256" key="5">
    <source>
        <dbReference type="ARBA" id="ARBA00023849"/>
    </source>
</evidence>
<keyword evidence="9" id="KW-1185">Reference proteome</keyword>
<name>D8SB19_SELML</name>
<dbReference type="OMA" id="SMGMWSL"/>
<evidence type="ECO:0000256" key="7">
    <source>
        <dbReference type="ARBA" id="ARBA00032129"/>
    </source>
</evidence>
<feature type="non-terminal residue" evidence="8">
    <location>
        <position position="168"/>
    </location>
</feature>
<evidence type="ECO:0000256" key="1">
    <source>
        <dbReference type="ARBA" id="ARBA00004496"/>
    </source>
</evidence>
<dbReference type="InterPro" id="IPR032801">
    <property type="entry name" value="PXL2A/B/C"/>
</dbReference>
<evidence type="ECO:0000256" key="6">
    <source>
        <dbReference type="ARBA" id="ARBA00032058"/>
    </source>
</evidence>
<keyword evidence="3" id="KW-0676">Redox-active center</keyword>
<evidence type="ECO:0000256" key="4">
    <source>
        <dbReference type="ARBA" id="ARBA00023787"/>
    </source>
</evidence>
<dbReference type="HOGENOM" id="CLU_086062_1_0_1"/>
<dbReference type="GO" id="GO:0005737">
    <property type="term" value="C:cytoplasm"/>
    <property type="evidence" value="ECO:0007669"/>
    <property type="project" value="UniProtKB-SubCell"/>
</dbReference>
<comment type="similarity">
    <text evidence="4">Belongs to the peroxiredoxin-like PRXL2 family. PRXL2A subfamily.</text>
</comment>
<dbReference type="InParanoid" id="D8SB19"/>
<dbReference type="EMBL" id="GL377610">
    <property type="protein sequence ID" value="EFJ18173.1"/>
    <property type="molecule type" value="Genomic_DNA"/>
</dbReference>
<dbReference type="Gene3D" id="3.40.30.10">
    <property type="entry name" value="Glutaredoxin"/>
    <property type="match status" value="1"/>
</dbReference>
<evidence type="ECO:0000256" key="2">
    <source>
        <dbReference type="ARBA" id="ARBA00022490"/>
    </source>
</evidence>
<organism evidence="9">
    <name type="scientific">Selaginella moellendorffii</name>
    <name type="common">Spikemoss</name>
    <dbReference type="NCBI Taxonomy" id="88036"/>
    <lineage>
        <taxon>Eukaryota</taxon>
        <taxon>Viridiplantae</taxon>
        <taxon>Streptophyta</taxon>
        <taxon>Embryophyta</taxon>
        <taxon>Tracheophyta</taxon>
        <taxon>Lycopodiopsida</taxon>
        <taxon>Selaginellales</taxon>
        <taxon>Selaginellaceae</taxon>
        <taxon>Selaginella</taxon>
    </lineage>
</organism>
<accession>D8SB19</accession>
<feature type="non-terminal residue" evidence="8">
    <location>
        <position position="1"/>
    </location>
</feature>
<dbReference type="Gramene" id="EFJ18173">
    <property type="protein sequence ID" value="EFJ18173"/>
    <property type="gene ID" value="SELMODRAFT_5316"/>
</dbReference>
<dbReference type="PANTHER" id="PTHR28630">
    <property type="match status" value="1"/>
</dbReference>
<dbReference type="OrthoDB" id="40334at2759"/>
<proteinExistence type="inferred from homology"/>
<dbReference type="SUPFAM" id="SSF52833">
    <property type="entry name" value="Thioredoxin-like"/>
    <property type="match status" value="1"/>
</dbReference>
<dbReference type="KEGG" id="smo:SELMODRAFT_5316"/>
<dbReference type="eggNOG" id="KOG4498">
    <property type="taxonomic scope" value="Eukaryota"/>
</dbReference>
<comment type="subcellular location">
    <subcellularLocation>
        <location evidence="1">Cytoplasm</location>
    </subcellularLocation>
</comment>
<dbReference type="AlphaFoldDB" id="D8SB19"/>
<dbReference type="InterPro" id="IPR036249">
    <property type="entry name" value="Thioredoxin-like_sf"/>
</dbReference>
<protein>
    <recommendedName>
        <fullName evidence="5">Peroxiredoxin-like 2A</fullName>
    </recommendedName>
    <alternativeName>
        <fullName evidence="7">Peroxiredoxin-like 2 activated in M-CSF stimulated monocytes</fullName>
    </alternativeName>
    <alternativeName>
        <fullName evidence="6">Redox-regulatory protein FAM213A</fullName>
    </alternativeName>
</protein>
<reference evidence="8 9" key="1">
    <citation type="journal article" date="2011" name="Science">
        <title>The Selaginella genome identifies genetic changes associated with the evolution of vascular plants.</title>
        <authorList>
            <person name="Banks J.A."/>
            <person name="Nishiyama T."/>
            <person name="Hasebe M."/>
            <person name="Bowman J.L."/>
            <person name="Gribskov M."/>
            <person name="dePamphilis C."/>
            <person name="Albert V.A."/>
            <person name="Aono N."/>
            <person name="Aoyama T."/>
            <person name="Ambrose B.A."/>
            <person name="Ashton N.W."/>
            <person name="Axtell M.J."/>
            <person name="Barker E."/>
            <person name="Barker M.S."/>
            <person name="Bennetzen J.L."/>
            <person name="Bonawitz N.D."/>
            <person name="Chapple C."/>
            <person name="Cheng C."/>
            <person name="Correa L.G."/>
            <person name="Dacre M."/>
            <person name="DeBarry J."/>
            <person name="Dreyer I."/>
            <person name="Elias M."/>
            <person name="Engstrom E.M."/>
            <person name="Estelle M."/>
            <person name="Feng L."/>
            <person name="Finet C."/>
            <person name="Floyd S.K."/>
            <person name="Frommer W.B."/>
            <person name="Fujita T."/>
            <person name="Gramzow L."/>
            <person name="Gutensohn M."/>
            <person name="Harholt J."/>
            <person name="Hattori M."/>
            <person name="Heyl A."/>
            <person name="Hirai T."/>
            <person name="Hiwatashi Y."/>
            <person name="Ishikawa M."/>
            <person name="Iwata M."/>
            <person name="Karol K.G."/>
            <person name="Koehler B."/>
            <person name="Kolukisaoglu U."/>
            <person name="Kubo M."/>
            <person name="Kurata T."/>
            <person name="Lalonde S."/>
            <person name="Li K."/>
            <person name="Li Y."/>
            <person name="Litt A."/>
            <person name="Lyons E."/>
            <person name="Manning G."/>
            <person name="Maruyama T."/>
            <person name="Michael T.P."/>
            <person name="Mikami K."/>
            <person name="Miyazaki S."/>
            <person name="Morinaga S."/>
            <person name="Murata T."/>
            <person name="Mueller-Roeber B."/>
            <person name="Nelson D.R."/>
            <person name="Obara M."/>
            <person name="Oguri Y."/>
            <person name="Olmstead R.G."/>
            <person name="Onodera N."/>
            <person name="Petersen B.L."/>
            <person name="Pils B."/>
            <person name="Prigge M."/>
            <person name="Rensing S.A."/>
            <person name="Riano-Pachon D.M."/>
            <person name="Roberts A.W."/>
            <person name="Sato Y."/>
            <person name="Scheller H.V."/>
            <person name="Schulz B."/>
            <person name="Schulz C."/>
            <person name="Shakirov E.V."/>
            <person name="Shibagaki N."/>
            <person name="Shinohara N."/>
            <person name="Shippen D.E."/>
            <person name="Soerensen I."/>
            <person name="Sotooka R."/>
            <person name="Sugimoto N."/>
            <person name="Sugita M."/>
            <person name="Sumikawa N."/>
            <person name="Tanurdzic M."/>
            <person name="Theissen G."/>
            <person name="Ulvskov P."/>
            <person name="Wakazuki S."/>
            <person name="Weng J.K."/>
            <person name="Willats W.W."/>
            <person name="Wipf D."/>
            <person name="Wolf P.G."/>
            <person name="Yang L."/>
            <person name="Zimmer A.D."/>
            <person name="Zhu Q."/>
            <person name="Mitros T."/>
            <person name="Hellsten U."/>
            <person name="Loque D."/>
            <person name="Otillar R."/>
            <person name="Salamov A."/>
            <person name="Schmutz J."/>
            <person name="Shapiro H."/>
            <person name="Lindquist E."/>
            <person name="Lucas S."/>
            <person name="Rokhsar D."/>
            <person name="Grigoriev I.V."/>
        </authorList>
    </citation>
    <scope>NUCLEOTIDE SEQUENCE [LARGE SCALE GENOMIC DNA]</scope>
</reference>
<dbReference type="Proteomes" id="UP000001514">
    <property type="component" value="Unassembled WGS sequence"/>
</dbReference>
<dbReference type="STRING" id="88036.D8SB19"/>
<keyword evidence="2" id="KW-0963">Cytoplasm</keyword>
<dbReference type="PANTHER" id="PTHR28630:SF31">
    <property type="entry name" value="PEROXIREDOXIN-LIKE 2A"/>
    <property type="match status" value="1"/>
</dbReference>
<dbReference type="Pfam" id="PF13911">
    <property type="entry name" value="AhpC-TSA_2"/>
    <property type="match status" value="1"/>
</dbReference>
<evidence type="ECO:0000313" key="9">
    <source>
        <dbReference type="Proteomes" id="UP000001514"/>
    </source>
</evidence>
<gene>
    <name evidence="8" type="ORF">SELMODRAFT_5316</name>
</gene>
<sequence>PPPIKAADLWSRRPALLFIMRRPGCVMCRAEAHQLYARKPIFDAMGVHLVAVLGEYMEAEVRAFWPRYWGGMVVVDKNREFFQALGGGRLLKDNLVTGFCFNAAARMNYKRAQTSGAEGNFVGEGLIKGGLYIIRAGKAGVAYQFVERNFGDWAPVEELLSVCSSFQP</sequence>